<keyword evidence="2" id="KW-1185">Reference proteome</keyword>
<reference evidence="1 2" key="1">
    <citation type="journal article" date="2017" name="Genome Biol. Evol.">
        <title>Phytophthora megakarya and P. palmivora, closely related causal agents of cacao black pod rot, underwent increases in genome sizes and gene numbers by different mechanisms.</title>
        <authorList>
            <person name="Ali S.S."/>
            <person name="Shao J."/>
            <person name="Lary D.J."/>
            <person name="Kronmiller B."/>
            <person name="Shen D."/>
            <person name="Strem M.D."/>
            <person name="Amoako-Attah I."/>
            <person name="Akrofi A.Y."/>
            <person name="Begoude B.A."/>
            <person name="Ten Hoopen G.M."/>
            <person name="Coulibaly K."/>
            <person name="Kebe B.I."/>
            <person name="Melnick R.L."/>
            <person name="Guiltinan M.J."/>
            <person name="Tyler B.M."/>
            <person name="Meinhardt L.W."/>
            <person name="Bailey B.A."/>
        </authorList>
    </citation>
    <scope>NUCLEOTIDE SEQUENCE [LARGE SCALE GENOMIC DNA]</scope>
    <source>
        <strain evidence="2">sbr112.9</strain>
    </source>
</reference>
<gene>
    <name evidence="1" type="ORF">PHPALM_21046</name>
</gene>
<proteinExistence type="predicted"/>
<protein>
    <submittedName>
        <fullName evidence="1">Uncharacterized protein</fullName>
    </submittedName>
</protein>
<accession>A0A2P4XDC8</accession>
<sequence length="127" mass="13928">MKHSPVASLANRTPVEGFTGLPCPPPAYVLYLPGQEPREVSISNASIKHVLAQLRLSIEGMHRAVTGKRESPGTLKRLISLWLITRCDHVSMSDVKINYCEDVPLDFLGTPAAAQPGQHENTDSDKR</sequence>
<dbReference type="OrthoDB" id="10533884at2759"/>
<name>A0A2P4XDC8_9STRA</name>
<dbReference type="EMBL" id="NCKW01011421">
    <property type="protein sequence ID" value="POM63535.1"/>
    <property type="molecule type" value="Genomic_DNA"/>
</dbReference>
<dbReference type="AlphaFoldDB" id="A0A2P4XDC8"/>
<dbReference type="Proteomes" id="UP000237271">
    <property type="component" value="Unassembled WGS sequence"/>
</dbReference>
<comment type="caution">
    <text evidence="1">The sequence shown here is derived from an EMBL/GenBank/DDBJ whole genome shotgun (WGS) entry which is preliminary data.</text>
</comment>
<evidence type="ECO:0000313" key="1">
    <source>
        <dbReference type="EMBL" id="POM63535.1"/>
    </source>
</evidence>
<evidence type="ECO:0000313" key="2">
    <source>
        <dbReference type="Proteomes" id="UP000237271"/>
    </source>
</evidence>
<organism evidence="1 2">
    <name type="scientific">Phytophthora palmivora</name>
    <dbReference type="NCBI Taxonomy" id="4796"/>
    <lineage>
        <taxon>Eukaryota</taxon>
        <taxon>Sar</taxon>
        <taxon>Stramenopiles</taxon>
        <taxon>Oomycota</taxon>
        <taxon>Peronosporomycetes</taxon>
        <taxon>Peronosporales</taxon>
        <taxon>Peronosporaceae</taxon>
        <taxon>Phytophthora</taxon>
    </lineage>
</organism>